<dbReference type="Pfam" id="PF00213">
    <property type="entry name" value="OSCP"/>
    <property type="match status" value="1"/>
</dbReference>
<dbReference type="GO" id="GO:0045259">
    <property type="term" value="C:proton-transporting ATP synthase complex"/>
    <property type="evidence" value="ECO:0007669"/>
    <property type="project" value="UniProtKB-KW"/>
</dbReference>
<dbReference type="EMBL" id="JACGWT010000005">
    <property type="protein sequence ID" value="MBA8795544.1"/>
    <property type="molecule type" value="Genomic_DNA"/>
</dbReference>
<evidence type="ECO:0000256" key="6">
    <source>
        <dbReference type="ARBA" id="ARBA00023310"/>
    </source>
</evidence>
<dbReference type="PRINTS" id="PR00125">
    <property type="entry name" value="ATPASEDELTA"/>
</dbReference>
<dbReference type="PANTHER" id="PTHR11910">
    <property type="entry name" value="ATP SYNTHASE DELTA CHAIN"/>
    <property type="match status" value="1"/>
</dbReference>
<keyword evidence="7" id="KW-0139">CF(1)</keyword>
<organism evidence="8 9">
    <name type="scientific">Microlunatus kandeliicorticis</name>
    <dbReference type="NCBI Taxonomy" id="1759536"/>
    <lineage>
        <taxon>Bacteria</taxon>
        <taxon>Bacillati</taxon>
        <taxon>Actinomycetota</taxon>
        <taxon>Actinomycetes</taxon>
        <taxon>Propionibacteriales</taxon>
        <taxon>Propionibacteriaceae</taxon>
        <taxon>Microlunatus</taxon>
    </lineage>
</organism>
<dbReference type="NCBIfam" id="NF009967">
    <property type="entry name" value="PRK13430.1"/>
    <property type="match status" value="1"/>
</dbReference>
<sequence>MSAEKPGRTEAVDRVLDGLPVADGLPGELFALVDSLDRSPALKRALTDPNLPDAQRTGLAHALFDSRVSEPAARVLAEAAGQRWNSGRHLADTIERQGVRAQLRIAEAGGGLDSVEDELFRFGRVVDGDPALRAAITDRTASIERREGLVDSLLGGKVGGATVLLAKRAIRARERNFAWTLESYVQLAAEMRDRTIAVVRVARPLTGEQRERLARTLTRQAGRQVTIQEIVEPGLIGGVRVEMGSQVIEGTVAGRLADARRQFG</sequence>
<evidence type="ECO:0000256" key="5">
    <source>
        <dbReference type="ARBA" id="ARBA00023136"/>
    </source>
</evidence>
<dbReference type="AlphaFoldDB" id="A0A7W3IUK7"/>
<dbReference type="InterPro" id="IPR000711">
    <property type="entry name" value="ATPase_OSCP/dsu"/>
</dbReference>
<protein>
    <recommendedName>
        <fullName evidence="7">ATP synthase subunit delta</fullName>
    </recommendedName>
    <alternativeName>
        <fullName evidence="7">ATP synthase F(1) sector subunit delta</fullName>
    </alternativeName>
    <alternativeName>
        <fullName evidence="7">F-type ATPase subunit delta</fullName>
        <shortName evidence="7">F-ATPase subunit delta</shortName>
    </alternativeName>
</protein>
<dbReference type="GO" id="GO:0046933">
    <property type="term" value="F:proton-transporting ATP synthase activity, rotational mechanism"/>
    <property type="evidence" value="ECO:0007669"/>
    <property type="project" value="UniProtKB-UniRule"/>
</dbReference>
<dbReference type="Proteomes" id="UP000523079">
    <property type="component" value="Unassembled WGS sequence"/>
</dbReference>
<keyword evidence="9" id="KW-1185">Reference proteome</keyword>
<evidence type="ECO:0000313" key="9">
    <source>
        <dbReference type="Proteomes" id="UP000523079"/>
    </source>
</evidence>
<keyword evidence="6 7" id="KW-0066">ATP synthesis</keyword>
<gene>
    <name evidence="7" type="primary">atpH</name>
    <name evidence="8" type="ORF">FHX74_003180</name>
</gene>
<accession>A0A7W3IUK7</accession>
<keyword evidence="4 7" id="KW-0406">Ion transport</keyword>
<evidence type="ECO:0000313" key="8">
    <source>
        <dbReference type="EMBL" id="MBA8795544.1"/>
    </source>
</evidence>
<evidence type="ECO:0000256" key="7">
    <source>
        <dbReference type="HAMAP-Rule" id="MF_01416"/>
    </source>
</evidence>
<name>A0A7W3IUK7_9ACTN</name>
<evidence type="ECO:0000256" key="2">
    <source>
        <dbReference type="ARBA" id="ARBA00022448"/>
    </source>
</evidence>
<evidence type="ECO:0000256" key="3">
    <source>
        <dbReference type="ARBA" id="ARBA00022781"/>
    </source>
</evidence>
<comment type="caution">
    <text evidence="8">The sequence shown here is derived from an EMBL/GenBank/DDBJ whole genome shotgun (WGS) entry which is preliminary data.</text>
</comment>
<comment type="function">
    <text evidence="7">This protein is part of the stalk that links CF(0) to CF(1). It either transmits conformational changes from CF(0) to CF(1) or is implicated in proton conduction.</text>
</comment>
<proteinExistence type="inferred from homology"/>
<dbReference type="RefSeq" id="WP_182561153.1">
    <property type="nucleotide sequence ID" value="NZ_JACGWT010000005.1"/>
</dbReference>
<keyword evidence="7" id="KW-1003">Cell membrane</keyword>
<evidence type="ECO:0000256" key="4">
    <source>
        <dbReference type="ARBA" id="ARBA00023065"/>
    </source>
</evidence>
<dbReference type="GO" id="GO:0005886">
    <property type="term" value="C:plasma membrane"/>
    <property type="evidence" value="ECO:0007669"/>
    <property type="project" value="UniProtKB-SubCell"/>
</dbReference>
<keyword evidence="2 7" id="KW-0813">Transport</keyword>
<keyword evidence="5 7" id="KW-0472">Membrane</keyword>
<comment type="subcellular location">
    <subcellularLocation>
        <location evidence="7">Cell membrane</location>
        <topology evidence="7">Peripheral membrane protein</topology>
    </subcellularLocation>
    <subcellularLocation>
        <location evidence="1">Membrane</location>
    </subcellularLocation>
</comment>
<dbReference type="HAMAP" id="MF_01416">
    <property type="entry name" value="ATP_synth_delta_bact"/>
    <property type="match status" value="1"/>
</dbReference>
<comment type="function">
    <text evidence="7">F(1)F(0) ATP synthase produces ATP from ADP in the presence of a proton or sodium gradient. F-type ATPases consist of two structural domains, F(1) containing the extramembraneous catalytic core and F(0) containing the membrane proton channel, linked together by a central stalk and a peripheral stalk. During catalysis, ATP synthesis in the catalytic domain of F(1) is coupled via a rotary mechanism of the central stalk subunits to proton translocation.</text>
</comment>
<evidence type="ECO:0000256" key="1">
    <source>
        <dbReference type="ARBA" id="ARBA00004370"/>
    </source>
</evidence>
<keyword evidence="3 7" id="KW-0375">Hydrogen ion transport</keyword>
<reference evidence="8 9" key="1">
    <citation type="submission" date="2020-07" db="EMBL/GenBank/DDBJ databases">
        <title>Sequencing the genomes of 1000 actinobacteria strains.</title>
        <authorList>
            <person name="Klenk H.-P."/>
        </authorList>
    </citation>
    <scope>NUCLEOTIDE SEQUENCE [LARGE SCALE GENOMIC DNA]</scope>
    <source>
        <strain evidence="8 9">DSM 100723</strain>
    </source>
</reference>
<comment type="similarity">
    <text evidence="7">Belongs to the ATPase delta chain family.</text>
</comment>